<evidence type="ECO:0000256" key="7">
    <source>
        <dbReference type="ARBA" id="ARBA00023306"/>
    </source>
</evidence>
<dbReference type="STRING" id="44252.DJ90_705"/>
<accession>A0A090ZIN4</accession>
<feature type="region of interest" description="Disordered" evidence="9">
    <location>
        <begin position="232"/>
        <end position="256"/>
    </location>
</feature>
<evidence type="ECO:0000313" key="12">
    <source>
        <dbReference type="EMBL" id="MUG22857.1"/>
    </source>
</evidence>
<dbReference type="EMBL" id="WNZZ01000006">
    <property type="protein sequence ID" value="MUG22857.1"/>
    <property type="molecule type" value="Genomic_DNA"/>
</dbReference>
<evidence type="ECO:0000256" key="9">
    <source>
        <dbReference type="SAM" id="MobiDB-lite"/>
    </source>
</evidence>
<evidence type="ECO:0000256" key="8">
    <source>
        <dbReference type="HAMAP-Rule" id="MF_00912"/>
    </source>
</evidence>
<evidence type="ECO:0000256" key="4">
    <source>
        <dbReference type="ARBA" id="ARBA00022692"/>
    </source>
</evidence>
<dbReference type="Proteomes" id="UP000029278">
    <property type="component" value="Unassembled WGS sequence"/>
</dbReference>
<comment type="function">
    <text evidence="8">Cell division protein that may be involved in stabilizing or promoting the assembly of the division complex.</text>
</comment>
<dbReference type="EMBL" id="JMQA01000020">
    <property type="protein sequence ID" value="KFN10085.1"/>
    <property type="molecule type" value="Genomic_DNA"/>
</dbReference>
<evidence type="ECO:0000256" key="2">
    <source>
        <dbReference type="ARBA" id="ARBA00022475"/>
    </source>
</evidence>
<reference evidence="12 14" key="2">
    <citation type="submission" date="2019-11" db="EMBL/GenBank/DDBJ databases">
        <title>Draft genome sequences of five Paenibacillus species of dairy origin.</title>
        <authorList>
            <person name="Olajide A.M."/>
            <person name="Chen S."/>
            <person name="Lapointe G."/>
        </authorList>
    </citation>
    <scope>NUCLEOTIDE SEQUENCE [LARGE SCALE GENOMIC DNA]</scope>
    <source>
        <strain evidence="12 14">3CT49</strain>
    </source>
</reference>
<dbReference type="InterPro" id="IPR050487">
    <property type="entry name" value="FtsQ_DivIB"/>
</dbReference>
<comment type="similarity">
    <text evidence="8">Belongs to the FtsQ/DivIB family. DivIB subfamily.</text>
</comment>
<dbReference type="GO" id="GO:0032153">
    <property type="term" value="C:cell division site"/>
    <property type="evidence" value="ECO:0007669"/>
    <property type="project" value="UniProtKB-UniRule"/>
</dbReference>
<dbReference type="GO" id="GO:0043093">
    <property type="term" value="P:FtsZ-dependent cytokinesis"/>
    <property type="evidence" value="ECO:0007669"/>
    <property type="project" value="UniProtKB-UniRule"/>
</dbReference>
<sequence length="256" mass="28164">MPKANVPVLKEPVKPKRKSGRKVKVILILLFVSLLCVLFFRSSLSKVSAITFHGNMYSTESELLKAAGLEVGAPFFAVSSGNVERKLESIPSVEHAVVDKKFPGKIEIRIEEFPLAAYELTDGGKLSGLLANGTKIPLQNGSMPVDKPILTGWKENDPNLVKLCKTLSEIPGELTADISEIVPSPTLSYPDRIKMYTRSEFEVISAISLLPKKAEYLNEILQNQDPGQLKMLDADSYVPYPPPEGEENGQNDTTHE</sequence>
<evidence type="ECO:0000256" key="5">
    <source>
        <dbReference type="ARBA" id="ARBA00022989"/>
    </source>
</evidence>
<dbReference type="OrthoDB" id="2677691at2"/>
<dbReference type="InterPro" id="IPR013685">
    <property type="entry name" value="POTRA_FtsQ_type"/>
</dbReference>
<dbReference type="InterPro" id="IPR034746">
    <property type="entry name" value="POTRA"/>
</dbReference>
<dbReference type="Proteomes" id="UP000442469">
    <property type="component" value="Unassembled WGS sequence"/>
</dbReference>
<dbReference type="PANTHER" id="PTHR37820:SF1">
    <property type="entry name" value="CELL DIVISION PROTEIN FTSQ"/>
    <property type="match status" value="1"/>
</dbReference>
<evidence type="ECO:0000256" key="6">
    <source>
        <dbReference type="ARBA" id="ARBA00023136"/>
    </source>
</evidence>
<reference evidence="11 13" key="1">
    <citation type="submission" date="2014-04" db="EMBL/GenBank/DDBJ databases">
        <authorList>
            <person name="Bishop-Lilly K.A."/>
            <person name="Broomall S.M."/>
            <person name="Chain P.S."/>
            <person name="Chertkov O."/>
            <person name="Coyne S.R."/>
            <person name="Daligault H.E."/>
            <person name="Davenport K.W."/>
            <person name="Erkkila T."/>
            <person name="Frey K.G."/>
            <person name="Gibbons H.S."/>
            <person name="Gu W."/>
            <person name="Jaissle J."/>
            <person name="Johnson S.L."/>
            <person name="Koroleva G.I."/>
            <person name="Ladner J.T."/>
            <person name="Lo C.-C."/>
            <person name="Minogue T.D."/>
            <person name="Munk C."/>
            <person name="Palacios G.F."/>
            <person name="Redden C.L."/>
            <person name="Rosenzweig C.N."/>
            <person name="Scholz M.B."/>
            <person name="Teshima H."/>
            <person name="Xu Y."/>
        </authorList>
    </citation>
    <scope>NUCLEOTIDE SEQUENCE [LARGE SCALE GENOMIC DNA]</scope>
    <source>
        <strain evidence="11 13">8244</strain>
    </source>
</reference>
<dbReference type="PATRIC" id="fig|44252.3.peg.1957"/>
<organism evidence="11 13">
    <name type="scientific">Paenibacillus macerans</name>
    <name type="common">Bacillus macerans</name>
    <dbReference type="NCBI Taxonomy" id="44252"/>
    <lineage>
        <taxon>Bacteria</taxon>
        <taxon>Bacillati</taxon>
        <taxon>Bacillota</taxon>
        <taxon>Bacilli</taxon>
        <taxon>Bacillales</taxon>
        <taxon>Paenibacillaceae</taxon>
        <taxon>Paenibacillus</taxon>
    </lineage>
</organism>
<keyword evidence="3 8" id="KW-0132">Cell division</keyword>
<dbReference type="PROSITE" id="PS51779">
    <property type="entry name" value="POTRA"/>
    <property type="match status" value="1"/>
</dbReference>
<evidence type="ECO:0000313" key="14">
    <source>
        <dbReference type="Proteomes" id="UP000442469"/>
    </source>
</evidence>
<dbReference type="GeneID" id="77006186"/>
<comment type="subcellular location">
    <subcellularLocation>
        <location evidence="8">Cell membrane</location>
        <topology evidence="8">Single-pass type II membrane protein</topology>
    </subcellularLocation>
    <subcellularLocation>
        <location evidence="1">Membrane</location>
    </subcellularLocation>
    <text evidence="8">Localizes to the division septum.</text>
</comment>
<keyword evidence="5 8" id="KW-1133">Transmembrane helix</keyword>
<dbReference type="HOGENOM" id="CLU_046278_2_0_9"/>
<keyword evidence="2 8" id="KW-1003">Cell membrane</keyword>
<keyword evidence="6 8" id="KW-0472">Membrane</keyword>
<dbReference type="PANTHER" id="PTHR37820">
    <property type="entry name" value="CELL DIVISION PROTEIN DIVIB"/>
    <property type="match status" value="1"/>
</dbReference>
<proteinExistence type="inferred from homology"/>
<name>A0A090ZIN4_PAEMA</name>
<evidence type="ECO:0000256" key="3">
    <source>
        <dbReference type="ARBA" id="ARBA00022618"/>
    </source>
</evidence>
<keyword evidence="13" id="KW-1185">Reference proteome</keyword>
<dbReference type="GO" id="GO:0005886">
    <property type="term" value="C:plasma membrane"/>
    <property type="evidence" value="ECO:0007669"/>
    <property type="project" value="UniProtKB-SubCell"/>
</dbReference>
<dbReference type="HAMAP" id="MF_00912">
    <property type="entry name" value="DivIB"/>
    <property type="match status" value="1"/>
</dbReference>
<evidence type="ECO:0000259" key="10">
    <source>
        <dbReference type="PROSITE" id="PS51779"/>
    </source>
</evidence>
<dbReference type="Gene3D" id="3.40.50.10960">
    <property type="match status" value="1"/>
</dbReference>
<dbReference type="Gene3D" id="3.10.20.310">
    <property type="entry name" value="membrane protein fhac"/>
    <property type="match status" value="1"/>
</dbReference>
<evidence type="ECO:0000313" key="11">
    <source>
        <dbReference type="EMBL" id="KFN10085.1"/>
    </source>
</evidence>
<protein>
    <recommendedName>
        <fullName evidence="8">Cell division protein DivIB</fullName>
    </recommendedName>
</protein>
<dbReference type="InterPro" id="IPR026580">
    <property type="entry name" value="DivIB"/>
</dbReference>
<keyword evidence="4 8" id="KW-0812">Transmembrane</keyword>
<evidence type="ECO:0000256" key="1">
    <source>
        <dbReference type="ARBA" id="ARBA00004370"/>
    </source>
</evidence>
<dbReference type="AlphaFoldDB" id="A0A090ZIN4"/>
<dbReference type="RefSeq" id="WP_036627876.1">
    <property type="nucleotide sequence ID" value="NZ_BGML01000009.1"/>
</dbReference>
<evidence type="ECO:0000313" key="13">
    <source>
        <dbReference type="Proteomes" id="UP000029278"/>
    </source>
</evidence>
<comment type="caution">
    <text evidence="11">The sequence shown here is derived from an EMBL/GenBank/DDBJ whole genome shotgun (WGS) entry which is preliminary data.</text>
</comment>
<feature type="domain" description="POTRA" evidence="10">
    <location>
        <begin position="45"/>
        <end position="113"/>
    </location>
</feature>
<keyword evidence="7 8" id="KW-0131">Cell cycle</keyword>
<gene>
    <name evidence="8" type="primary">divIB</name>
    <name evidence="11" type="ORF">DJ90_705</name>
    <name evidence="12" type="ORF">GNQ08_10575</name>
</gene>
<dbReference type="Pfam" id="PF08478">
    <property type="entry name" value="POTRA_1"/>
    <property type="match status" value="1"/>
</dbReference>